<evidence type="ECO:0000256" key="6">
    <source>
        <dbReference type="SAM" id="Phobius"/>
    </source>
</evidence>
<keyword evidence="2" id="KW-1003">Cell membrane</keyword>
<dbReference type="Pfam" id="PF12704">
    <property type="entry name" value="MacB_PCD"/>
    <property type="match status" value="2"/>
</dbReference>
<evidence type="ECO:0000256" key="1">
    <source>
        <dbReference type="ARBA" id="ARBA00004651"/>
    </source>
</evidence>
<feature type="transmembrane region" description="Helical" evidence="6">
    <location>
        <begin position="324"/>
        <end position="353"/>
    </location>
</feature>
<keyword evidence="5 6" id="KW-0472">Membrane</keyword>
<keyword evidence="10" id="KW-1185">Reference proteome</keyword>
<feature type="transmembrane region" description="Helical" evidence="6">
    <location>
        <begin position="746"/>
        <end position="766"/>
    </location>
</feature>
<proteinExistence type="predicted"/>
<feature type="transmembrane region" description="Helical" evidence="6">
    <location>
        <begin position="663"/>
        <end position="684"/>
    </location>
</feature>
<evidence type="ECO:0000259" key="7">
    <source>
        <dbReference type="Pfam" id="PF02687"/>
    </source>
</evidence>
<reference evidence="9 10" key="1">
    <citation type="submission" date="2016-08" db="EMBL/GenBank/DDBJ databases">
        <authorList>
            <person name="Seilhamer J.J."/>
        </authorList>
    </citation>
    <scope>NUCLEOTIDE SEQUENCE [LARGE SCALE GENOMIC DNA]</scope>
    <source>
        <strain evidence="9 10">DX4</strain>
    </source>
</reference>
<dbReference type="InterPro" id="IPR050250">
    <property type="entry name" value="Macrolide_Exporter_MacB"/>
</dbReference>
<dbReference type="GO" id="GO:0022857">
    <property type="term" value="F:transmembrane transporter activity"/>
    <property type="evidence" value="ECO:0007669"/>
    <property type="project" value="TreeGrafter"/>
</dbReference>
<dbReference type="KEGG" id="psty:BFS30_16065"/>
<gene>
    <name evidence="9" type="ORF">BFS30_16065</name>
</gene>
<evidence type="ECO:0000256" key="4">
    <source>
        <dbReference type="ARBA" id="ARBA00022989"/>
    </source>
</evidence>
<dbReference type="OrthoDB" id="1451596at2"/>
<evidence type="ECO:0008006" key="11">
    <source>
        <dbReference type="Google" id="ProtNLM"/>
    </source>
</evidence>
<feature type="transmembrane region" description="Helical" evidence="6">
    <location>
        <begin position="417"/>
        <end position="440"/>
    </location>
</feature>
<sequence length="783" mass="88136">MFRLNLKIALRTLWKNKGYSILNIFGLSIGLAGFIMILLFANHERSYDTWNTAAKDIYRISIKWGPGQEEYSSSPAELAPALKEVLPEIVDYGRFYVWDMRQRLVARDKNENYVDHIMGVDSSWFNLFPYKFIYGEAKKSLLSADQIVLSQKTSELFFGKTNPVGQSLLINTNKRYTVTGVYEQPNTPEHMEHDGFVKKSSPGDGWGNGNYYTYLKLKEGTDKEAFVKKLNQVFKNLPVAKENEGLKDIEMFLTSVPDLYLHASSSQDPTKRGNAKIVTILILFSSLLLMIACINFTNLSIAQSVKRAKETGVRKVLGAGRGNLITYFLIETGIQCVLALLLALTIAEVGMPVLNRLMEVNLSLLNYSNPGQLITQLSLVMILVVILAGGYAAFFLSSYEPVRVLKGNFSRGMGSLWMRKTLISVQFIVAIVFMVALMIIRQQVDHIKNQDVGFNKDHVLVFKIRKGESRKNFSQIKQRLLKVPGVNAVSRVNYYPGVKAMQVIDREFNGGKVSNLSTITVDFDYFKVMGMPVQRGRVFSDTFSTDSNTIVVNESAVKKYGLQKLIGSKWIENRVIIGVVKDHVQKGMETAAEPTAFVVERRGTNSADQVILKMDRAHAQESLEEVKKIWISVEPFPFQYSWLDQSFAQVYVQYVRLDKLFNIFTYITLAIAILGLFALASFSVQERTKEIGVRKVLGAETTDILRLINRSFLILVAVANLVAIPLAYILSSNWLSGFAYRTTITAWPFIFASIISVVITVLTVSLQAFKTANAKPVDALKYE</sequence>
<organism evidence="9 10">
    <name type="scientific">Pedobacter steynii</name>
    <dbReference type="NCBI Taxonomy" id="430522"/>
    <lineage>
        <taxon>Bacteria</taxon>
        <taxon>Pseudomonadati</taxon>
        <taxon>Bacteroidota</taxon>
        <taxon>Sphingobacteriia</taxon>
        <taxon>Sphingobacteriales</taxon>
        <taxon>Sphingobacteriaceae</taxon>
        <taxon>Pedobacter</taxon>
    </lineage>
</organism>
<feature type="transmembrane region" description="Helical" evidence="6">
    <location>
        <begin position="373"/>
        <end position="396"/>
    </location>
</feature>
<dbReference type="InterPro" id="IPR025857">
    <property type="entry name" value="MacB_PCD"/>
</dbReference>
<protein>
    <recommendedName>
        <fullName evidence="11">ABC transport system permease protein</fullName>
    </recommendedName>
</protein>
<feature type="transmembrane region" description="Helical" evidence="6">
    <location>
        <begin position="277"/>
        <end position="299"/>
    </location>
</feature>
<dbReference type="GO" id="GO:0005886">
    <property type="term" value="C:plasma membrane"/>
    <property type="evidence" value="ECO:0007669"/>
    <property type="project" value="UniProtKB-SubCell"/>
</dbReference>
<dbReference type="EMBL" id="CP017141">
    <property type="protein sequence ID" value="AOM78561.1"/>
    <property type="molecule type" value="Genomic_DNA"/>
</dbReference>
<comment type="subcellular location">
    <subcellularLocation>
        <location evidence="1">Cell membrane</location>
        <topology evidence="1">Multi-pass membrane protein</topology>
    </subcellularLocation>
</comment>
<dbReference type="AlphaFoldDB" id="A0A1D7QIS2"/>
<keyword evidence="3 6" id="KW-0812">Transmembrane</keyword>
<evidence type="ECO:0000259" key="8">
    <source>
        <dbReference type="Pfam" id="PF12704"/>
    </source>
</evidence>
<evidence type="ECO:0000313" key="10">
    <source>
        <dbReference type="Proteomes" id="UP000094313"/>
    </source>
</evidence>
<dbReference type="Pfam" id="PF02687">
    <property type="entry name" value="FtsX"/>
    <property type="match status" value="2"/>
</dbReference>
<feature type="domain" description="MacB-like periplasmic core" evidence="8">
    <location>
        <begin position="429"/>
        <end position="599"/>
    </location>
</feature>
<feature type="domain" description="ABC3 transporter permease C-terminal" evidence="7">
    <location>
        <begin position="662"/>
        <end position="775"/>
    </location>
</feature>
<evidence type="ECO:0000256" key="2">
    <source>
        <dbReference type="ARBA" id="ARBA00022475"/>
    </source>
</evidence>
<dbReference type="InterPro" id="IPR003838">
    <property type="entry name" value="ABC3_permease_C"/>
</dbReference>
<dbReference type="PANTHER" id="PTHR30572:SF18">
    <property type="entry name" value="ABC-TYPE MACROLIDE FAMILY EXPORT SYSTEM PERMEASE COMPONENT 2"/>
    <property type="match status" value="1"/>
</dbReference>
<evidence type="ECO:0000313" key="9">
    <source>
        <dbReference type="EMBL" id="AOM78561.1"/>
    </source>
</evidence>
<evidence type="ECO:0000256" key="5">
    <source>
        <dbReference type="ARBA" id="ARBA00023136"/>
    </source>
</evidence>
<feature type="transmembrane region" description="Helical" evidence="6">
    <location>
        <begin position="712"/>
        <end position="734"/>
    </location>
</feature>
<feature type="transmembrane region" description="Helical" evidence="6">
    <location>
        <begin position="21"/>
        <end position="41"/>
    </location>
</feature>
<accession>A0A1D7QIS2</accession>
<dbReference type="RefSeq" id="WP_069380226.1">
    <property type="nucleotide sequence ID" value="NZ_CP017141.1"/>
</dbReference>
<evidence type="ECO:0000256" key="3">
    <source>
        <dbReference type="ARBA" id="ARBA00022692"/>
    </source>
</evidence>
<dbReference type="Proteomes" id="UP000094313">
    <property type="component" value="Chromosome"/>
</dbReference>
<feature type="domain" description="ABC3 transporter permease C-terminal" evidence="7">
    <location>
        <begin position="282"/>
        <end position="401"/>
    </location>
</feature>
<dbReference type="PANTHER" id="PTHR30572">
    <property type="entry name" value="MEMBRANE COMPONENT OF TRANSPORTER-RELATED"/>
    <property type="match status" value="1"/>
</dbReference>
<keyword evidence="4 6" id="KW-1133">Transmembrane helix</keyword>
<name>A0A1D7QIS2_9SPHI</name>
<feature type="domain" description="MacB-like periplasmic core" evidence="8">
    <location>
        <begin position="20"/>
        <end position="232"/>
    </location>
</feature>